<reference evidence="3" key="1">
    <citation type="submission" date="2017-11" db="EMBL/GenBank/DDBJ databases">
        <title>Phenotypic and genomic properties of facultatively anaerobic sulfur-reducing natronoarchaea from hypersaline soda lakes.</title>
        <authorList>
            <person name="Sorokin D.Y."/>
            <person name="Kublanov I.V."/>
            <person name="Roman P."/>
            <person name="Sinninghe Damste J.S."/>
            <person name="Golyshin P.N."/>
            <person name="Rojo D."/>
            <person name="Ciordia S."/>
            <person name="Mena M.D.C."/>
            <person name="Ferrer M."/>
            <person name="Messina E."/>
            <person name="Smedile F."/>
            <person name="La Spada G."/>
            <person name="La Cono V."/>
            <person name="Yakimov M.M."/>
        </authorList>
    </citation>
    <scope>NUCLEOTIDE SEQUENCE [LARGE SCALE GENOMIC DNA]</scope>
    <source>
        <strain evidence="3">AArc-Sl</strain>
    </source>
</reference>
<dbReference type="RefSeq" id="WP_119816653.1">
    <property type="nucleotide sequence ID" value="NZ_CP025066.1"/>
</dbReference>
<gene>
    <name evidence="2" type="ORF">AArcSl_1288</name>
</gene>
<feature type="region of interest" description="Disordered" evidence="1">
    <location>
        <begin position="330"/>
        <end position="378"/>
    </location>
</feature>
<dbReference type="GeneID" id="37877635"/>
<dbReference type="EMBL" id="CP025066">
    <property type="protein sequence ID" value="AUX08919.1"/>
    <property type="molecule type" value="Genomic_DNA"/>
</dbReference>
<dbReference type="OrthoDB" id="346280at2157"/>
<name>A0A343TIJ7_9EURY</name>
<dbReference type="Proteomes" id="UP000263012">
    <property type="component" value="Chromosome"/>
</dbReference>
<evidence type="ECO:0000313" key="2">
    <source>
        <dbReference type="EMBL" id="AUX08919.1"/>
    </source>
</evidence>
<accession>A0A343TIJ7</accession>
<keyword evidence="3" id="KW-1185">Reference proteome</keyword>
<dbReference type="AlphaFoldDB" id="A0A343TIJ7"/>
<dbReference type="KEGG" id="hdf:AArcSl_1288"/>
<organism evidence="2 3">
    <name type="scientific">Halalkaliarchaeum desulfuricum</name>
    <dbReference type="NCBI Taxonomy" id="2055893"/>
    <lineage>
        <taxon>Archaea</taxon>
        <taxon>Methanobacteriati</taxon>
        <taxon>Methanobacteriota</taxon>
        <taxon>Stenosarchaea group</taxon>
        <taxon>Halobacteria</taxon>
        <taxon>Halobacteriales</taxon>
        <taxon>Haloferacaceae</taxon>
        <taxon>Halalkaliarchaeum</taxon>
    </lineage>
</organism>
<proteinExistence type="predicted"/>
<feature type="compositionally biased region" description="Acidic residues" evidence="1">
    <location>
        <begin position="331"/>
        <end position="343"/>
    </location>
</feature>
<sequence>MSTATSEDTVEHTAGASRPTGIARCEELEGQSEPYTVHGVAIGANEVTHGANGPKFWPSDELRQAVQSLVGVPLTKNHDDDRVESVVGEVIDAGFEPGVGIVFEAEVDDEDLATKIARGRLEVSVHALHRDGGRTGEGELIVEDVQFLDLSLVPRGGSPSNFVEAGESPSEVLASLSTDEVAEILDDADSGSDTTNHESMTDDTDDTEQEEAIEADESETEAEDTEEAEVEADEAEVEETEAEVEADEAEVEDTEEAEAEAEEADADADLEEAELREELESLRAENQELRKELQSVRLEYAGQLSEGTPFEAAELAEKFSFDELREKFDEAEASLVSDEDTSEAEATPAPQTGDAESELSTSDDEDVESEIAALESKIENYDELGWDAAKADAEERLEELRS</sequence>
<feature type="region of interest" description="Disordered" evidence="1">
    <location>
        <begin position="186"/>
        <end position="272"/>
    </location>
</feature>
<feature type="compositionally biased region" description="Acidic residues" evidence="1">
    <location>
        <begin position="355"/>
        <end position="369"/>
    </location>
</feature>
<feature type="compositionally biased region" description="Acidic residues" evidence="1">
    <location>
        <begin position="201"/>
        <end position="272"/>
    </location>
</feature>
<protein>
    <submittedName>
        <fullName evidence="2">Uncharacterized protein</fullName>
    </submittedName>
</protein>
<evidence type="ECO:0000256" key="1">
    <source>
        <dbReference type="SAM" id="MobiDB-lite"/>
    </source>
</evidence>
<evidence type="ECO:0000313" key="3">
    <source>
        <dbReference type="Proteomes" id="UP000263012"/>
    </source>
</evidence>
<feature type="region of interest" description="Disordered" evidence="1">
    <location>
        <begin position="1"/>
        <end position="22"/>
    </location>
</feature>